<protein>
    <recommendedName>
        <fullName evidence="4">Large ribosomal subunit protein eL22</fullName>
    </recommendedName>
    <alternativeName>
        <fullName evidence="5">60S ribosomal protein L22</fullName>
    </alternativeName>
</protein>
<dbReference type="InterPro" id="IPR002671">
    <property type="entry name" value="Ribosomal_eL22"/>
</dbReference>
<evidence type="ECO:0000313" key="6">
    <source>
        <dbReference type="EMBL" id="RNA10887.1"/>
    </source>
</evidence>
<dbReference type="InterPro" id="IPR038526">
    <property type="entry name" value="Ribosomal_eL22_sf"/>
</dbReference>
<dbReference type="STRING" id="10195.A0A3M7QHG1"/>
<dbReference type="Proteomes" id="UP000276133">
    <property type="component" value="Unassembled WGS sequence"/>
</dbReference>
<keyword evidence="2" id="KW-0689">Ribosomal protein</keyword>
<reference evidence="6 7" key="1">
    <citation type="journal article" date="2018" name="Sci. Rep.">
        <title>Genomic signatures of local adaptation to the degree of environmental predictability in rotifers.</title>
        <authorList>
            <person name="Franch-Gras L."/>
            <person name="Hahn C."/>
            <person name="Garcia-Roger E.M."/>
            <person name="Carmona M.J."/>
            <person name="Serra M."/>
            <person name="Gomez A."/>
        </authorList>
    </citation>
    <scope>NUCLEOTIDE SEQUENCE [LARGE SCALE GENOMIC DNA]</scope>
    <source>
        <strain evidence="6">HYR1</strain>
    </source>
</reference>
<evidence type="ECO:0000256" key="3">
    <source>
        <dbReference type="ARBA" id="ARBA00023274"/>
    </source>
</evidence>
<gene>
    <name evidence="6" type="ORF">BpHYR1_043298</name>
</gene>
<dbReference type="AlphaFoldDB" id="A0A3M7QHG1"/>
<dbReference type="FunFam" id="3.30.1360.210:FF:000001">
    <property type="entry name" value="60S ribosomal protein L22 1"/>
    <property type="match status" value="1"/>
</dbReference>
<dbReference type="Pfam" id="PF01776">
    <property type="entry name" value="Ribosomal_L22e"/>
    <property type="match status" value="1"/>
</dbReference>
<dbReference type="GO" id="GO:0003723">
    <property type="term" value="F:RNA binding"/>
    <property type="evidence" value="ECO:0007669"/>
    <property type="project" value="TreeGrafter"/>
</dbReference>
<keyword evidence="3" id="KW-0687">Ribonucleoprotein</keyword>
<sequence>MAPKVATKKPSQIKKVQKGQKKKKLSLRFTIDCTHPVEDGILDMVSFERFLLERIKINGKTGQLAGQVNVERTKQKLVVSSEIPFSKRYLKYLTKKFLKKNKLRDWLRVIANAKDQYELRYFNIDQDEEAEEESS</sequence>
<comment type="caution">
    <text evidence="6">The sequence shown here is derived from an EMBL/GenBank/DDBJ whole genome shotgun (WGS) entry which is preliminary data.</text>
</comment>
<proteinExistence type="inferred from homology"/>
<evidence type="ECO:0000256" key="4">
    <source>
        <dbReference type="ARBA" id="ARBA00040613"/>
    </source>
</evidence>
<evidence type="ECO:0000256" key="1">
    <source>
        <dbReference type="ARBA" id="ARBA00007817"/>
    </source>
</evidence>
<dbReference type="Gene3D" id="3.30.1360.210">
    <property type="match status" value="1"/>
</dbReference>
<dbReference type="GO" id="GO:0005840">
    <property type="term" value="C:ribosome"/>
    <property type="evidence" value="ECO:0007669"/>
    <property type="project" value="UniProtKB-KW"/>
</dbReference>
<dbReference type="GO" id="GO:0002181">
    <property type="term" value="P:cytoplasmic translation"/>
    <property type="evidence" value="ECO:0007669"/>
    <property type="project" value="TreeGrafter"/>
</dbReference>
<keyword evidence="7" id="KW-1185">Reference proteome</keyword>
<evidence type="ECO:0000313" key="7">
    <source>
        <dbReference type="Proteomes" id="UP000276133"/>
    </source>
</evidence>
<comment type="similarity">
    <text evidence="1">Belongs to the eukaryotic ribosomal protein eL22 family.</text>
</comment>
<dbReference type="PANTHER" id="PTHR10064">
    <property type="entry name" value="60S RIBOSOMAL PROTEIN L22"/>
    <property type="match status" value="1"/>
</dbReference>
<name>A0A3M7QHG1_BRAPC</name>
<evidence type="ECO:0000256" key="2">
    <source>
        <dbReference type="ARBA" id="ARBA00022980"/>
    </source>
</evidence>
<dbReference type="OrthoDB" id="10259820at2759"/>
<evidence type="ECO:0000256" key="5">
    <source>
        <dbReference type="ARBA" id="ARBA00041214"/>
    </source>
</evidence>
<dbReference type="EMBL" id="REGN01006095">
    <property type="protein sequence ID" value="RNA10887.1"/>
    <property type="molecule type" value="Genomic_DNA"/>
</dbReference>
<accession>A0A3M7QHG1</accession>
<dbReference type="GO" id="GO:0003735">
    <property type="term" value="F:structural constituent of ribosome"/>
    <property type="evidence" value="ECO:0007669"/>
    <property type="project" value="InterPro"/>
</dbReference>
<dbReference type="PANTHER" id="PTHR10064:SF0">
    <property type="entry name" value="FI24544P1-RELATED"/>
    <property type="match status" value="1"/>
</dbReference>
<dbReference type="GO" id="GO:1990904">
    <property type="term" value="C:ribonucleoprotein complex"/>
    <property type="evidence" value="ECO:0007669"/>
    <property type="project" value="UniProtKB-KW"/>
</dbReference>
<dbReference type="GO" id="GO:0005737">
    <property type="term" value="C:cytoplasm"/>
    <property type="evidence" value="ECO:0007669"/>
    <property type="project" value="UniProtKB-ARBA"/>
</dbReference>
<organism evidence="6 7">
    <name type="scientific">Brachionus plicatilis</name>
    <name type="common">Marine rotifer</name>
    <name type="synonym">Brachionus muelleri</name>
    <dbReference type="NCBI Taxonomy" id="10195"/>
    <lineage>
        <taxon>Eukaryota</taxon>
        <taxon>Metazoa</taxon>
        <taxon>Spiralia</taxon>
        <taxon>Gnathifera</taxon>
        <taxon>Rotifera</taxon>
        <taxon>Eurotatoria</taxon>
        <taxon>Monogononta</taxon>
        <taxon>Pseudotrocha</taxon>
        <taxon>Ploima</taxon>
        <taxon>Brachionidae</taxon>
        <taxon>Brachionus</taxon>
    </lineage>
</organism>